<keyword evidence="3" id="KW-0067">ATP-binding</keyword>
<dbReference type="PANTHER" id="PTHR46268:SF27">
    <property type="entry name" value="UNIVERSAL STRESS PROTEIN RV2623"/>
    <property type="match status" value="1"/>
</dbReference>
<dbReference type="GO" id="GO:0005524">
    <property type="term" value="F:ATP binding"/>
    <property type="evidence" value="ECO:0007669"/>
    <property type="project" value="UniProtKB-KW"/>
</dbReference>
<proteinExistence type="inferred from homology"/>
<reference evidence="5 6" key="1">
    <citation type="submission" date="2018-09" db="EMBL/GenBank/DDBJ databases">
        <title>Complete genome sequence of Cupriavidus oxalaticus T2, a bacterium capable of phenol tolerance and degradation.</title>
        <authorList>
            <person name="Yan J."/>
        </authorList>
    </citation>
    <scope>NUCLEOTIDE SEQUENCE [LARGE SCALE GENOMIC DNA]</scope>
    <source>
        <strain evidence="5 6">T2</strain>
    </source>
</reference>
<name>A0A5P3VHL6_9BURK</name>
<keyword evidence="2" id="KW-0547">Nucleotide-binding</keyword>
<protein>
    <submittedName>
        <fullName evidence="5">Universal stress protein</fullName>
    </submittedName>
</protein>
<dbReference type="RefSeq" id="WP_151070640.1">
    <property type="nucleotide sequence ID" value="NZ_CP032518.1"/>
</dbReference>
<dbReference type="Gene3D" id="3.40.50.620">
    <property type="entry name" value="HUPs"/>
    <property type="match status" value="2"/>
</dbReference>
<dbReference type="InterPro" id="IPR014729">
    <property type="entry name" value="Rossmann-like_a/b/a_fold"/>
</dbReference>
<evidence type="ECO:0000259" key="4">
    <source>
        <dbReference type="Pfam" id="PF00582"/>
    </source>
</evidence>
<evidence type="ECO:0000256" key="3">
    <source>
        <dbReference type="ARBA" id="ARBA00022840"/>
    </source>
</evidence>
<evidence type="ECO:0000256" key="1">
    <source>
        <dbReference type="ARBA" id="ARBA00008791"/>
    </source>
</evidence>
<dbReference type="PANTHER" id="PTHR46268">
    <property type="entry name" value="STRESS RESPONSE PROTEIN NHAX"/>
    <property type="match status" value="1"/>
</dbReference>
<evidence type="ECO:0000256" key="2">
    <source>
        <dbReference type="ARBA" id="ARBA00022741"/>
    </source>
</evidence>
<dbReference type="EMBL" id="CP032518">
    <property type="protein sequence ID" value="QEZ44741.1"/>
    <property type="molecule type" value="Genomic_DNA"/>
</dbReference>
<dbReference type="InterPro" id="IPR006016">
    <property type="entry name" value="UspA"/>
</dbReference>
<dbReference type="CDD" id="cd00293">
    <property type="entry name" value="USP-like"/>
    <property type="match status" value="2"/>
</dbReference>
<gene>
    <name evidence="5" type="ORF">D2917_11185</name>
</gene>
<evidence type="ECO:0000313" key="5">
    <source>
        <dbReference type="EMBL" id="QEZ44741.1"/>
    </source>
</evidence>
<accession>A0A5P3VHL6</accession>
<feature type="domain" description="UspA" evidence="4">
    <location>
        <begin position="159"/>
        <end position="293"/>
    </location>
</feature>
<dbReference type="PRINTS" id="PR01438">
    <property type="entry name" value="UNVRSLSTRESS"/>
</dbReference>
<feature type="domain" description="UspA" evidence="4">
    <location>
        <begin position="15"/>
        <end position="152"/>
    </location>
</feature>
<dbReference type="Pfam" id="PF00582">
    <property type="entry name" value="Usp"/>
    <property type="match status" value="2"/>
</dbReference>
<dbReference type="Proteomes" id="UP000325743">
    <property type="component" value="Chromosome 1"/>
</dbReference>
<sequence length="295" mass="32038">MNETAKTAKTIATPRRRMLLATDLSARCDRALDRAAQLAQEWQSELIALNVFDLSSLPDQSLAWLGGASDAQLLQVAREELARDLAIAGIQTTPRVIRGTDTPAAIRDMAATMQAELVITAVSANETLGRFLLGSTVEALARSLPLPLLVVRNRPRGPYRRIVVASDFSELSRHALRVTAERFPGRELVLYHAHASPMAGLVDDLPPSEDLFAVQRAECDAFLAATALPQGTSVRQKIERGAVEAELARYVRRHDVELVVVGSRSSSGINSLLLGSTAARLLDWLPCDTLLVPHP</sequence>
<dbReference type="SUPFAM" id="SSF52402">
    <property type="entry name" value="Adenine nucleotide alpha hydrolases-like"/>
    <property type="match status" value="2"/>
</dbReference>
<dbReference type="AlphaFoldDB" id="A0A5P3VHL6"/>
<dbReference type="InterPro" id="IPR006015">
    <property type="entry name" value="Universal_stress_UspA"/>
</dbReference>
<comment type="similarity">
    <text evidence="1">Belongs to the universal stress protein A family.</text>
</comment>
<evidence type="ECO:0000313" key="6">
    <source>
        <dbReference type="Proteomes" id="UP000325743"/>
    </source>
</evidence>
<organism evidence="5 6">
    <name type="scientific">Cupriavidus oxalaticus</name>
    <dbReference type="NCBI Taxonomy" id="96344"/>
    <lineage>
        <taxon>Bacteria</taxon>
        <taxon>Pseudomonadati</taxon>
        <taxon>Pseudomonadota</taxon>
        <taxon>Betaproteobacteria</taxon>
        <taxon>Burkholderiales</taxon>
        <taxon>Burkholderiaceae</taxon>
        <taxon>Cupriavidus</taxon>
    </lineage>
</organism>